<keyword evidence="2" id="KW-1185">Reference proteome</keyword>
<proteinExistence type="predicted"/>
<protein>
    <submittedName>
        <fullName evidence="1">Uncharacterized protein</fullName>
    </submittedName>
</protein>
<organism evidence="1 2">
    <name type="scientific">Planctomicrobium piriforme</name>
    <dbReference type="NCBI Taxonomy" id="1576369"/>
    <lineage>
        <taxon>Bacteria</taxon>
        <taxon>Pseudomonadati</taxon>
        <taxon>Planctomycetota</taxon>
        <taxon>Planctomycetia</taxon>
        <taxon>Planctomycetales</taxon>
        <taxon>Planctomycetaceae</taxon>
        <taxon>Planctomicrobium</taxon>
    </lineage>
</organism>
<name>A0A1I3CAB2_9PLAN</name>
<sequence length="171" mass="19534">MKHGSVLRMQSSRCMKLALVLLTATVLIGGIAFWFLQPRLSREERRLVGRWENELYGQKTHCEFLANRSYDSGATVLPGLKTCWEISDGQLTLTSSYEDSSLLATSALLRLLRDVPILDRYVTLKVKFAQQFSLRWIGEDEVALTLPNRAKEEFNERDPSEITMRRVAAPK</sequence>
<evidence type="ECO:0000313" key="1">
    <source>
        <dbReference type="EMBL" id="SFH71417.1"/>
    </source>
</evidence>
<dbReference type="EMBL" id="FOQD01000002">
    <property type="protein sequence ID" value="SFH71417.1"/>
    <property type="molecule type" value="Genomic_DNA"/>
</dbReference>
<evidence type="ECO:0000313" key="2">
    <source>
        <dbReference type="Proteomes" id="UP000199518"/>
    </source>
</evidence>
<dbReference type="AlphaFoldDB" id="A0A1I3CAB2"/>
<accession>A0A1I3CAB2</accession>
<dbReference type="Proteomes" id="UP000199518">
    <property type="component" value="Unassembled WGS sequence"/>
</dbReference>
<reference evidence="2" key="1">
    <citation type="submission" date="2016-10" db="EMBL/GenBank/DDBJ databases">
        <authorList>
            <person name="Varghese N."/>
            <person name="Submissions S."/>
        </authorList>
    </citation>
    <scope>NUCLEOTIDE SEQUENCE [LARGE SCALE GENOMIC DNA]</scope>
    <source>
        <strain evidence="2">DSM 26348</strain>
    </source>
</reference>
<gene>
    <name evidence="1" type="ORF">SAMN05421753_102190</name>
</gene>